<name>A0A9W8R791_9HYPO</name>
<gene>
    <name evidence="2" type="ORF">NW755_006780</name>
</gene>
<feature type="compositionally biased region" description="Basic and acidic residues" evidence="1">
    <location>
        <begin position="1"/>
        <end position="14"/>
    </location>
</feature>
<keyword evidence="3" id="KW-1185">Reference proteome</keyword>
<feature type="region of interest" description="Disordered" evidence="1">
    <location>
        <begin position="78"/>
        <end position="113"/>
    </location>
</feature>
<sequence>MPPRRLEHRGEAGFRRPTGHTESAAGGVRWARGRHAGDLDAVECQIGLLCRLAAQSVNMMLICLTTIEAPHAQPLVQGWAGKEDGRSRDDAEGAKSTRAKEKTTKTDRQTGDRWLTAAATRLCEIKWEEESVSEPGPGRGADGGRMGE</sequence>
<reference evidence="2" key="1">
    <citation type="submission" date="2022-09" db="EMBL/GenBank/DDBJ databases">
        <title>Fusarium specimens isolated from Avocado Roots.</title>
        <authorList>
            <person name="Stajich J."/>
            <person name="Roper C."/>
            <person name="Heimlech-Rivalta G."/>
        </authorList>
    </citation>
    <scope>NUCLEOTIDE SEQUENCE</scope>
    <source>
        <strain evidence="2">A02</strain>
    </source>
</reference>
<evidence type="ECO:0000313" key="2">
    <source>
        <dbReference type="EMBL" id="KAJ4187985.1"/>
    </source>
</evidence>
<protein>
    <submittedName>
        <fullName evidence="2">Uncharacterized protein</fullName>
    </submittedName>
</protein>
<dbReference type="AlphaFoldDB" id="A0A9W8R791"/>
<feature type="region of interest" description="Disordered" evidence="1">
    <location>
        <begin position="126"/>
        <end position="148"/>
    </location>
</feature>
<dbReference type="Proteomes" id="UP001152087">
    <property type="component" value="Unassembled WGS sequence"/>
</dbReference>
<evidence type="ECO:0000256" key="1">
    <source>
        <dbReference type="SAM" id="MobiDB-lite"/>
    </source>
</evidence>
<proteinExistence type="predicted"/>
<organism evidence="2 3">
    <name type="scientific">Fusarium falciforme</name>
    <dbReference type="NCBI Taxonomy" id="195108"/>
    <lineage>
        <taxon>Eukaryota</taxon>
        <taxon>Fungi</taxon>
        <taxon>Dikarya</taxon>
        <taxon>Ascomycota</taxon>
        <taxon>Pezizomycotina</taxon>
        <taxon>Sordariomycetes</taxon>
        <taxon>Hypocreomycetidae</taxon>
        <taxon>Hypocreales</taxon>
        <taxon>Nectriaceae</taxon>
        <taxon>Fusarium</taxon>
        <taxon>Fusarium solani species complex</taxon>
    </lineage>
</organism>
<evidence type="ECO:0000313" key="3">
    <source>
        <dbReference type="Proteomes" id="UP001152087"/>
    </source>
</evidence>
<feature type="compositionally biased region" description="Basic and acidic residues" evidence="1">
    <location>
        <begin position="81"/>
        <end position="111"/>
    </location>
</feature>
<feature type="compositionally biased region" description="Gly residues" evidence="1">
    <location>
        <begin position="137"/>
        <end position="148"/>
    </location>
</feature>
<feature type="region of interest" description="Disordered" evidence="1">
    <location>
        <begin position="1"/>
        <end position="24"/>
    </location>
</feature>
<dbReference type="EMBL" id="JAOQAV010000016">
    <property type="protein sequence ID" value="KAJ4187985.1"/>
    <property type="molecule type" value="Genomic_DNA"/>
</dbReference>
<accession>A0A9W8R791</accession>
<comment type="caution">
    <text evidence="2">The sequence shown here is derived from an EMBL/GenBank/DDBJ whole genome shotgun (WGS) entry which is preliminary data.</text>
</comment>